<dbReference type="RefSeq" id="WP_173081324.1">
    <property type="nucleotide sequence ID" value="NZ_BAABJB010000018.1"/>
</dbReference>
<dbReference type="SUPFAM" id="SSF47090">
    <property type="entry name" value="PGBD-like"/>
    <property type="match status" value="1"/>
</dbReference>
<evidence type="ECO:0000313" key="6">
    <source>
        <dbReference type="Proteomes" id="UP000482960"/>
    </source>
</evidence>
<dbReference type="Gene3D" id="2.40.420.20">
    <property type="match status" value="1"/>
</dbReference>
<dbReference type="Gene3D" id="1.10.101.10">
    <property type="entry name" value="PGBD-like superfamily/PGBD"/>
    <property type="match status" value="1"/>
</dbReference>
<dbReference type="AlphaFoldDB" id="A0A6V8LI16"/>
<sequence length="357" mass="36378">MSRRRRRAPVALAAGVAVVAVGGAAAATGFGGGDAGTAGSSALPPATSTVQKSTLVDADTVDGTLGYGTETAVTGRLGGTVTWLPEEGATVRPGQKLYTVDDKPVLLMRGTLPMYRNLAPGVEGTDVKQFEQNLSALGYDGFTVDDEYTDSTAAAVEEWQEDLGLPETGVVEPGRIVYAPGTVRVYDVQAQVGAGAGPGQQVLALTGTTRVVTVELDIDQQRLAAKGSAVSVELPDGKTVPGKVSDVDTIIDLGSGGAGNDEPETKLEVTVALTDQKSLGTLDRATVDVTFTAEKREGVLSVPVSALLALAEGGYGVQVVEGTGTRIVPVEVGMFSGGRVEVRGEGLAEGMTVGTAS</sequence>
<name>A0A6V8LI16_9ACTN</name>
<evidence type="ECO:0000256" key="1">
    <source>
        <dbReference type="ARBA" id="ARBA00004196"/>
    </source>
</evidence>
<dbReference type="Pfam" id="PF01471">
    <property type="entry name" value="PG_binding_1"/>
    <property type="match status" value="1"/>
</dbReference>
<keyword evidence="6" id="KW-1185">Reference proteome</keyword>
<evidence type="ECO:0000256" key="3">
    <source>
        <dbReference type="SAM" id="SignalP"/>
    </source>
</evidence>
<keyword evidence="3" id="KW-0732">Signal</keyword>
<dbReference type="EMBL" id="BLPG01000001">
    <property type="protein sequence ID" value="GFJ94289.1"/>
    <property type="molecule type" value="Genomic_DNA"/>
</dbReference>
<proteinExistence type="predicted"/>
<accession>A0A6V8LI16</accession>
<feature type="signal peptide" evidence="3">
    <location>
        <begin position="1"/>
        <end position="26"/>
    </location>
</feature>
<protein>
    <submittedName>
        <fullName evidence="5">Peptidoglycan-binding protein</fullName>
    </submittedName>
</protein>
<comment type="caution">
    <text evidence="5">The sequence shown here is derived from an EMBL/GenBank/DDBJ whole genome shotgun (WGS) entry which is preliminary data.</text>
</comment>
<dbReference type="InterPro" id="IPR036365">
    <property type="entry name" value="PGBD-like_sf"/>
</dbReference>
<dbReference type="InterPro" id="IPR002477">
    <property type="entry name" value="Peptidoglycan-bd-like"/>
</dbReference>
<feature type="chain" id="PRO_5028824262" evidence="3">
    <location>
        <begin position="27"/>
        <end position="357"/>
    </location>
</feature>
<reference evidence="5 6" key="1">
    <citation type="submission" date="2020-03" db="EMBL/GenBank/DDBJ databases">
        <title>Whole genome shotgun sequence of Phytohabitans rumicis NBRC 108638.</title>
        <authorList>
            <person name="Komaki H."/>
            <person name="Tamura T."/>
        </authorList>
    </citation>
    <scope>NUCLEOTIDE SEQUENCE [LARGE SCALE GENOMIC DNA]</scope>
    <source>
        <strain evidence="5 6">NBRC 108638</strain>
    </source>
</reference>
<dbReference type="GO" id="GO:0030313">
    <property type="term" value="C:cell envelope"/>
    <property type="evidence" value="ECO:0007669"/>
    <property type="project" value="UniProtKB-SubCell"/>
</dbReference>
<evidence type="ECO:0000256" key="2">
    <source>
        <dbReference type="ARBA" id="ARBA00023054"/>
    </source>
</evidence>
<dbReference type="Proteomes" id="UP000482960">
    <property type="component" value="Unassembled WGS sequence"/>
</dbReference>
<dbReference type="InterPro" id="IPR036366">
    <property type="entry name" value="PGBDSf"/>
</dbReference>
<reference evidence="5 6" key="2">
    <citation type="submission" date="2020-03" db="EMBL/GenBank/DDBJ databases">
        <authorList>
            <person name="Ichikawa N."/>
            <person name="Kimura A."/>
            <person name="Kitahashi Y."/>
            <person name="Uohara A."/>
        </authorList>
    </citation>
    <scope>NUCLEOTIDE SEQUENCE [LARGE SCALE GENOMIC DNA]</scope>
    <source>
        <strain evidence="5 6">NBRC 108638</strain>
    </source>
</reference>
<organism evidence="5 6">
    <name type="scientific">Phytohabitans rumicis</name>
    <dbReference type="NCBI Taxonomy" id="1076125"/>
    <lineage>
        <taxon>Bacteria</taxon>
        <taxon>Bacillati</taxon>
        <taxon>Actinomycetota</taxon>
        <taxon>Actinomycetes</taxon>
        <taxon>Micromonosporales</taxon>
        <taxon>Micromonosporaceae</taxon>
    </lineage>
</organism>
<gene>
    <name evidence="5" type="ORF">Prum_079310</name>
</gene>
<evidence type="ECO:0000313" key="5">
    <source>
        <dbReference type="EMBL" id="GFJ94289.1"/>
    </source>
</evidence>
<dbReference type="PANTHER" id="PTHR32347">
    <property type="entry name" value="EFFLUX SYSTEM COMPONENT YKNX-RELATED"/>
    <property type="match status" value="1"/>
</dbReference>
<dbReference type="InterPro" id="IPR050465">
    <property type="entry name" value="UPF0194_transport"/>
</dbReference>
<keyword evidence="2" id="KW-0175">Coiled coil</keyword>
<evidence type="ECO:0000259" key="4">
    <source>
        <dbReference type="Pfam" id="PF01471"/>
    </source>
</evidence>
<feature type="domain" description="Peptidoglycan binding-like" evidence="4">
    <location>
        <begin position="124"/>
        <end position="172"/>
    </location>
</feature>
<dbReference type="PANTHER" id="PTHR32347:SF23">
    <property type="entry name" value="BLL5650 PROTEIN"/>
    <property type="match status" value="1"/>
</dbReference>
<comment type="subcellular location">
    <subcellularLocation>
        <location evidence="1">Cell envelope</location>
    </subcellularLocation>
</comment>